<comment type="caution">
    <text evidence="21">The sequence shown here is derived from an EMBL/GenBank/DDBJ whole genome shotgun (WGS) entry which is preliminary data.</text>
</comment>
<feature type="transmembrane region" description="Helical" evidence="18">
    <location>
        <begin position="199"/>
        <end position="219"/>
    </location>
</feature>
<evidence type="ECO:0000256" key="11">
    <source>
        <dbReference type="ARBA" id="ARBA00022989"/>
    </source>
</evidence>
<keyword evidence="15 18" id="KW-0472">Membrane</keyword>
<evidence type="ECO:0000256" key="17">
    <source>
        <dbReference type="ARBA" id="ARBA00023329"/>
    </source>
</evidence>
<evidence type="ECO:0000313" key="22">
    <source>
        <dbReference type="Proteomes" id="UP001515480"/>
    </source>
</evidence>
<dbReference type="GO" id="GO:0006914">
    <property type="term" value="P:autophagy"/>
    <property type="evidence" value="ECO:0007669"/>
    <property type="project" value="UniProtKB-KW"/>
</dbReference>
<keyword evidence="17" id="KW-0968">Cytoplasmic vesicle</keyword>
<evidence type="ECO:0000259" key="20">
    <source>
        <dbReference type="PROSITE" id="PS51914"/>
    </source>
</evidence>
<keyword evidence="12" id="KW-0072">Autophagy</keyword>
<evidence type="ECO:0000256" key="16">
    <source>
        <dbReference type="ARBA" id="ARBA00023157"/>
    </source>
</evidence>
<evidence type="ECO:0000256" key="9">
    <source>
        <dbReference type="ARBA" id="ARBA00022729"/>
    </source>
</evidence>
<keyword evidence="14" id="KW-0496">Mitochondrion</keyword>
<dbReference type="InterPro" id="IPR009011">
    <property type="entry name" value="Man6P_isomerase_rcpt-bd_dom_sf"/>
</dbReference>
<protein>
    <recommendedName>
        <fullName evidence="6">Autophagy-related protein 27</fullName>
    </recommendedName>
</protein>
<reference evidence="21 22" key="1">
    <citation type="journal article" date="2024" name="Science">
        <title>Giant polyketide synthase enzymes in the biosynthesis of giant marine polyether toxins.</title>
        <authorList>
            <person name="Fallon T.R."/>
            <person name="Shende V.V."/>
            <person name="Wierzbicki I.H."/>
            <person name="Pendleton A.L."/>
            <person name="Watervoot N.F."/>
            <person name="Auber R.P."/>
            <person name="Gonzalez D.J."/>
            <person name="Wisecaver J.H."/>
            <person name="Moore B.S."/>
        </authorList>
    </citation>
    <scope>NUCLEOTIDE SEQUENCE [LARGE SCALE GENOMIC DNA]</scope>
    <source>
        <strain evidence="21 22">12B1</strain>
    </source>
</reference>
<keyword evidence="16" id="KW-1015">Disulfide bond</keyword>
<dbReference type="InterPro" id="IPR018939">
    <property type="entry name" value="Autophagy-rel_prot_27"/>
</dbReference>
<gene>
    <name evidence="21" type="ORF">AB1Y20_017971</name>
</gene>
<evidence type="ECO:0000256" key="18">
    <source>
        <dbReference type="SAM" id="Phobius"/>
    </source>
</evidence>
<evidence type="ECO:0000256" key="14">
    <source>
        <dbReference type="ARBA" id="ARBA00023128"/>
    </source>
</evidence>
<dbReference type="GO" id="GO:0000139">
    <property type="term" value="C:Golgi membrane"/>
    <property type="evidence" value="ECO:0007669"/>
    <property type="project" value="UniProtKB-SubCell"/>
</dbReference>
<dbReference type="PROSITE" id="PS51914">
    <property type="entry name" value="MRH"/>
    <property type="match status" value="1"/>
</dbReference>
<feature type="domain" description="MRH" evidence="20">
    <location>
        <begin position="46"/>
        <end position="191"/>
    </location>
</feature>
<feature type="chain" id="PRO_5044214903" description="Autophagy-related protein 27" evidence="19">
    <location>
        <begin position="23"/>
        <end position="275"/>
    </location>
</feature>
<keyword evidence="22" id="KW-1185">Reference proteome</keyword>
<feature type="signal peptide" evidence="19">
    <location>
        <begin position="1"/>
        <end position="22"/>
    </location>
</feature>
<keyword evidence="10" id="KW-0653">Protein transport</keyword>
<evidence type="ECO:0000256" key="15">
    <source>
        <dbReference type="ARBA" id="ARBA00023136"/>
    </source>
</evidence>
<organism evidence="21 22">
    <name type="scientific">Prymnesium parvum</name>
    <name type="common">Toxic golden alga</name>
    <dbReference type="NCBI Taxonomy" id="97485"/>
    <lineage>
        <taxon>Eukaryota</taxon>
        <taxon>Haptista</taxon>
        <taxon>Haptophyta</taxon>
        <taxon>Prymnesiophyceae</taxon>
        <taxon>Prymnesiales</taxon>
        <taxon>Prymnesiaceae</taxon>
        <taxon>Prymnesium</taxon>
    </lineage>
</organism>
<evidence type="ECO:0000256" key="5">
    <source>
        <dbReference type="ARBA" id="ARBA00005363"/>
    </source>
</evidence>
<evidence type="ECO:0000256" key="13">
    <source>
        <dbReference type="ARBA" id="ARBA00023034"/>
    </source>
</evidence>
<evidence type="ECO:0000256" key="2">
    <source>
        <dbReference type="ARBA" id="ARBA00004358"/>
    </source>
</evidence>
<evidence type="ECO:0000256" key="4">
    <source>
        <dbReference type="ARBA" id="ARBA00004472"/>
    </source>
</evidence>
<dbReference type="SUPFAM" id="SSF50911">
    <property type="entry name" value="Mannose 6-phosphate receptor domain"/>
    <property type="match status" value="1"/>
</dbReference>
<keyword evidence="8 18" id="KW-0812">Transmembrane</keyword>
<dbReference type="GO" id="GO:0030659">
    <property type="term" value="C:cytoplasmic vesicle membrane"/>
    <property type="evidence" value="ECO:0007669"/>
    <property type="project" value="UniProtKB-SubCell"/>
</dbReference>
<keyword evidence="7" id="KW-0813">Transport</keyword>
<dbReference type="Pfam" id="PF09451">
    <property type="entry name" value="ATG27"/>
    <property type="match status" value="1"/>
</dbReference>
<dbReference type="Gene3D" id="2.70.130.10">
    <property type="entry name" value="Mannose-6-phosphate receptor binding domain"/>
    <property type="match status" value="1"/>
</dbReference>
<dbReference type="EMBL" id="JBGBPQ010000006">
    <property type="protein sequence ID" value="KAL1523009.1"/>
    <property type="molecule type" value="Genomic_DNA"/>
</dbReference>
<evidence type="ECO:0000256" key="3">
    <source>
        <dbReference type="ARBA" id="ARBA00004394"/>
    </source>
</evidence>
<keyword evidence="11 18" id="KW-1133">Transmembrane helix</keyword>
<proteinExistence type="inferred from homology"/>
<name>A0AB34JN66_PRYPA</name>
<comment type="similarity">
    <text evidence="5">Belongs to the ATG27 family.</text>
</comment>
<dbReference type="GO" id="GO:0034045">
    <property type="term" value="C:phagophore assembly site membrane"/>
    <property type="evidence" value="ECO:0007669"/>
    <property type="project" value="UniProtKB-SubCell"/>
</dbReference>
<dbReference type="PANTHER" id="PTHR15071">
    <property type="entry name" value="MANNOSE-6-PHOSPHATE RECEPTOR FAMILY MEMBER"/>
    <property type="match status" value="1"/>
</dbReference>
<keyword evidence="9 19" id="KW-0732">Signal</keyword>
<evidence type="ECO:0000313" key="21">
    <source>
        <dbReference type="EMBL" id="KAL1523009.1"/>
    </source>
</evidence>
<evidence type="ECO:0000256" key="10">
    <source>
        <dbReference type="ARBA" id="ARBA00022927"/>
    </source>
</evidence>
<dbReference type="GO" id="GO:0031966">
    <property type="term" value="C:mitochondrial membrane"/>
    <property type="evidence" value="ECO:0007669"/>
    <property type="project" value="UniProtKB-SubCell"/>
</dbReference>
<evidence type="ECO:0000256" key="1">
    <source>
        <dbReference type="ARBA" id="ARBA00004304"/>
    </source>
</evidence>
<evidence type="ECO:0000256" key="6">
    <source>
        <dbReference type="ARBA" id="ARBA00013776"/>
    </source>
</evidence>
<sequence length="275" mass="29625">MAGAPPRMRALCMLLCLHRTLAQIDDETDGGPIGSAGDSGMSVGTPSCVYSTKGATFDLTGMLRGDHDYTGTTPGGYTYRFNVCSGTVKVCNSQAAPASKWRGSHCNNLGDLSTQEISLLDAKDPMKGVKVSYKDGDICKRQVSGQMEISSRQVTYAIECGGDEPAVLKHIDEVSMCEYTITFTSKHGCPVGSRRGGGWKFITMVFLFTGLYLGIGFAIKWHKFGMRGVEAVPNIDFWRQVPGLVFDGITLSVSKAKVAYGIASVKLFNGRLPSF</sequence>
<dbReference type="Proteomes" id="UP001515480">
    <property type="component" value="Unassembled WGS sequence"/>
</dbReference>
<comment type="subcellular location">
    <subcellularLocation>
        <location evidence="2">Cytoplasmic vesicle membrane</location>
        <topology evidence="2">Single-pass type I membrane protein</topology>
    </subcellularLocation>
    <subcellularLocation>
        <location evidence="3">Golgi apparatus membrane</location>
    </subcellularLocation>
    <subcellularLocation>
        <location evidence="1">Mitochondrion membrane</location>
        <topology evidence="1">Single-pass membrane protein</topology>
    </subcellularLocation>
    <subcellularLocation>
        <location evidence="4">Preautophagosomal structure membrane</location>
        <topology evidence="4">Single-pass type I membrane protein</topology>
    </subcellularLocation>
</comment>
<dbReference type="AlphaFoldDB" id="A0AB34JN66"/>
<evidence type="ECO:0000256" key="8">
    <source>
        <dbReference type="ARBA" id="ARBA00022692"/>
    </source>
</evidence>
<evidence type="ECO:0000256" key="12">
    <source>
        <dbReference type="ARBA" id="ARBA00023006"/>
    </source>
</evidence>
<accession>A0AB34JN66</accession>
<evidence type="ECO:0000256" key="7">
    <source>
        <dbReference type="ARBA" id="ARBA00022448"/>
    </source>
</evidence>
<dbReference type="InterPro" id="IPR044865">
    <property type="entry name" value="MRH_dom"/>
</dbReference>
<dbReference type="GO" id="GO:0015031">
    <property type="term" value="P:protein transport"/>
    <property type="evidence" value="ECO:0007669"/>
    <property type="project" value="UniProtKB-KW"/>
</dbReference>
<evidence type="ECO:0000256" key="19">
    <source>
        <dbReference type="SAM" id="SignalP"/>
    </source>
</evidence>
<keyword evidence="13" id="KW-0333">Golgi apparatus</keyword>